<evidence type="ECO:0000256" key="6">
    <source>
        <dbReference type="SAM" id="Phobius"/>
    </source>
</evidence>
<accession>A0A8C4F1A7</accession>
<feature type="transmembrane region" description="Helical" evidence="6">
    <location>
        <begin position="66"/>
        <end position="94"/>
    </location>
</feature>
<comment type="similarity">
    <text evidence="5">Belongs to the G-protein coupled receptor 1 family.</text>
</comment>
<feature type="transmembrane region" description="Helical" evidence="6">
    <location>
        <begin position="144"/>
        <end position="165"/>
    </location>
</feature>
<dbReference type="PRINTS" id="PR01157">
    <property type="entry name" value="P2YPURNOCPTR"/>
</dbReference>
<reference evidence="8" key="2">
    <citation type="submission" date="2025-09" db="UniProtKB">
        <authorList>
            <consortium name="Ensembl"/>
        </authorList>
    </citation>
    <scope>IDENTIFICATION</scope>
</reference>
<dbReference type="PRINTS" id="PR00237">
    <property type="entry name" value="GPCRRHODOPSN"/>
</dbReference>
<evidence type="ECO:0000256" key="4">
    <source>
        <dbReference type="ARBA" id="ARBA00023136"/>
    </source>
</evidence>
<dbReference type="GeneTree" id="ENSGT00940000155094"/>
<feature type="transmembrane region" description="Helical" evidence="6">
    <location>
        <begin position="202"/>
        <end position="226"/>
    </location>
</feature>
<comment type="subcellular location">
    <subcellularLocation>
        <location evidence="1">Membrane</location>
    </subcellularLocation>
</comment>
<keyword evidence="4 6" id="KW-0472">Membrane</keyword>
<protein>
    <submittedName>
        <fullName evidence="8">Si:dkey-78k11.9</fullName>
    </submittedName>
</protein>
<evidence type="ECO:0000259" key="7">
    <source>
        <dbReference type="PROSITE" id="PS50262"/>
    </source>
</evidence>
<proteinExistence type="inferred from homology"/>
<dbReference type="InterPro" id="IPR017452">
    <property type="entry name" value="GPCR_Rhodpsn_7TM"/>
</dbReference>
<evidence type="ECO:0000313" key="8">
    <source>
        <dbReference type="Ensembl" id="ENSDLAP00005026318.2"/>
    </source>
</evidence>
<reference evidence="8" key="1">
    <citation type="submission" date="2025-08" db="UniProtKB">
        <authorList>
            <consortium name="Ensembl"/>
        </authorList>
    </citation>
    <scope>IDENTIFICATION</scope>
</reference>
<dbReference type="Pfam" id="PF00001">
    <property type="entry name" value="7tm_1"/>
    <property type="match status" value="1"/>
</dbReference>
<evidence type="ECO:0000256" key="1">
    <source>
        <dbReference type="ARBA" id="ARBA00004370"/>
    </source>
</evidence>
<dbReference type="PROSITE" id="PS00237">
    <property type="entry name" value="G_PROTEIN_RECEP_F1_1"/>
    <property type="match status" value="1"/>
</dbReference>
<keyword evidence="5" id="KW-0297">G-protein coupled receptor</keyword>
<feature type="transmembrane region" description="Helical" evidence="6">
    <location>
        <begin position="34"/>
        <end position="54"/>
    </location>
</feature>
<dbReference type="Proteomes" id="UP000694389">
    <property type="component" value="Unassembled WGS sequence"/>
</dbReference>
<sequence length="338" mass="38625">SFKATPTTEGDFFSEDRMNKTICPPVSFNFQHRFLPPVYILVFIIGLVANGWGLKSLLHNWKKLKIINIFVLNLGLADILYLLTLPFLMVYYFMGSKWIFGDAFCKITRFCFNLNLYGSIGFLTCISVNRYLAIVHPVRVMGRLTRTHSVAISIAVWLLVSVQSLPDMFYTKTFGNRTGKCYDTTDEIHVEDYMKYSLGWTLTGFCIPFLITLGCYGHIAVVLWTLKTTDNVQKQGSLKLLFILILLFSVCYIPCHVFKNLNLWSRVLLKQGSCCEWSNRVYIAHQISRSLACLNSALNPLVYLHANEDIPQVRQTFSRLSLSNSVSVFKNNKLSSIL</sequence>
<dbReference type="AlphaFoldDB" id="A0A8C4F1A7"/>
<dbReference type="Ensembl" id="ENSDLAT00005028111.2">
    <property type="protein sequence ID" value="ENSDLAP00005026318.2"/>
    <property type="gene ID" value="ENSDLAG00005011920.2"/>
</dbReference>
<feature type="domain" description="G-protein coupled receptors family 1 profile" evidence="7">
    <location>
        <begin position="49"/>
        <end position="303"/>
    </location>
</feature>
<dbReference type="PANTHER" id="PTHR24244">
    <property type="entry name" value="NEUROPEPTIDE S RECEPTOR"/>
    <property type="match status" value="1"/>
</dbReference>
<dbReference type="PROSITE" id="PS50262">
    <property type="entry name" value="G_PROTEIN_RECEP_F1_2"/>
    <property type="match status" value="1"/>
</dbReference>
<feature type="transmembrane region" description="Helical" evidence="6">
    <location>
        <begin position="114"/>
        <end position="132"/>
    </location>
</feature>
<keyword evidence="5" id="KW-0807">Transducer</keyword>
<dbReference type="SUPFAM" id="SSF81321">
    <property type="entry name" value="Family A G protein-coupled receptor-like"/>
    <property type="match status" value="1"/>
</dbReference>
<dbReference type="GO" id="GO:0008188">
    <property type="term" value="F:neuropeptide receptor activity"/>
    <property type="evidence" value="ECO:0007669"/>
    <property type="project" value="InterPro"/>
</dbReference>
<dbReference type="InterPro" id="IPR000276">
    <property type="entry name" value="GPCR_Rhodpsn"/>
</dbReference>
<evidence type="ECO:0000256" key="2">
    <source>
        <dbReference type="ARBA" id="ARBA00022692"/>
    </source>
</evidence>
<evidence type="ECO:0000256" key="3">
    <source>
        <dbReference type="ARBA" id="ARBA00022989"/>
    </source>
</evidence>
<keyword evidence="3 6" id="KW-1133">Transmembrane helix</keyword>
<evidence type="ECO:0000313" key="9">
    <source>
        <dbReference type="Proteomes" id="UP000694389"/>
    </source>
</evidence>
<keyword evidence="5" id="KW-0675">Receptor</keyword>
<dbReference type="InterPro" id="IPR027294">
    <property type="entry name" value="NPS_rcpt"/>
</dbReference>
<dbReference type="GO" id="GO:0016020">
    <property type="term" value="C:membrane"/>
    <property type="evidence" value="ECO:0007669"/>
    <property type="project" value="UniProtKB-SubCell"/>
</dbReference>
<organism evidence="8 9">
    <name type="scientific">Dicentrarchus labrax</name>
    <name type="common">European seabass</name>
    <name type="synonym">Morone labrax</name>
    <dbReference type="NCBI Taxonomy" id="13489"/>
    <lineage>
        <taxon>Eukaryota</taxon>
        <taxon>Metazoa</taxon>
        <taxon>Chordata</taxon>
        <taxon>Craniata</taxon>
        <taxon>Vertebrata</taxon>
        <taxon>Euteleostomi</taxon>
        <taxon>Actinopterygii</taxon>
        <taxon>Neopterygii</taxon>
        <taxon>Teleostei</taxon>
        <taxon>Neoteleostei</taxon>
        <taxon>Acanthomorphata</taxon>
        <taxon>Eupercaria</taxon>
        <taxon>Moronidae</taxon>
        <taxon>Dicentrarchus</taxon>
    </lineage>
</organism>
<evidence type="ECO:0000256" key="5">
    <source>
        <dbReference type="RuleBase" id="RU000688"/>
    </source>
</evidence>
<keyword evidence="2 5" id="KW-0812">Transmembrane</keyword>
<dbReference type="PANTHER" id="PTHR24244:SF0">
    <property type="entry name" value="G-PROTEIN COUPLED RECEPTORS FAMILY 1 PROFILE DOMAIN-CONTAINING PROTEIN"/>
    <property type="match status" value="1"/>
</dbReference>
<keyword evidence="9" id="KW-1185">Reference proteome</keyword>
<dbReference type="Gene3D" id="1.20.1070.10">
    <property type="entry name" value="Rhodopsin 7-helix transmembrane proteins"/>
    <property type="match status" value="1"/>
</dbReference>
<name>A0A8C4F1A7_DICLA</name>
<feature type="transmembrane region" description="Helical" evidence="6">
    <location>
        <begin position="238"/>
        <end position="259"/>
    </location>
</feature>